<evidence type="ECO:0000256" key="3">
    <source>
        <dbReference type="ARBA" id="ARBA00022692"/>
    </source>
</evidence>
<keyword evidence="2 10" id="KW-1003">Cell membrane</keyword>
<feature type="transmembrane region" description="Helical" evidence="10">
    <location>
        <begin position="68"/>
        <end position="90"/>
    </location>
</feature>
<dbReference type="RefSeq" id="WP_172988517.1">
    <property type="nucleotide sequence ID" value="NZ_CP054038.1"/>
</dbReference>
<keyword evidence="3 10" id="KW-0812">Transmembrane</keyword>
<evidence type="ECO:0000256" key="2">
    <source>
        <dbReference type="ARBA" id="ARBA00022475"/>
    </source>
</evidence>
<keyword evidence="10" id="KW-0915">Sodium</keyword>
<feature type="binding site" evidence="10">
    <location>
        <position position="76"/>
    </location>
    <ligand>
        <name>Na(+)</name>
        <dbReference type="ChEBI" id="CHEBI:29101"/>
        <note>structural</note>
    </ligand>
</feature>
<dbReference type="Proteomes" id="UP000502498">
    <property type="component" value="Chromosome"/>
</dbReference>
<keyword evidence="5 10" id="KW-0472">Membrane</keyword>
<evidence type="ECO:0000313" key="12">
    <source>
        <dbReference type="Proteomes" id="UP000502498"/>
    </source>
</evidence>
<evidence type="ECO:0000313" key="11">
    <source>
        <dbReference type="EMBL" id="QKJ18137.1"/>
    </source>
</evidence>
<comment type="similarity">
    <text evidence="7 10">Belongs to the fluoride channel Fluc/FEX (TC 1.A.43) family.</text>
</comment>
<sequence>MPQPVDLRVVGLAAAGAAAGVLARAALEAPLEAPAAVAWTTMAINAVGSLLLGIVVGWLDGRRPLLRVFLGTGVMGGFTTYSAFAVQAVAAGPIGGALLAVASLAAGVAGAIAGLWIGRRIADVPGEWEALEDAE</sequence>
<dbReference type="GO" id="GO:0062054">
    <property type="term" value="F:fluoride channel activity"/>
    <property type="evidence" value="ECO:0007669"/>
    <property type="project" value="UniProtKB-UniRule"/>
</dbReference>
<dbReference type="GO" id="GO:0046872">
    <property type="term" value="F:metal ion binding"/>
    <property type="evidence" value="ECO:0007669"/>
    <property type="project" value="UniProtKB-KW"/>
</dbReference>
<evidence type="ECO:0000256" key="10">
    <source>
        <dbReference type="HAMAP-Rule" id="MF_00454"/>
    </source>
</evidence>
<name>A0A7D4QB30_9MICO</name>
<dbReference type="Pfam" id="PF02537">
    <property type="entry name" value="CRCB"/>
    <property type="match status" value="1"/>
</dbReference>
<comment type="activity regulation">
    <text evidence="10">Na(+) is not transported, but it plays an essential structural role and its presence is essential for fluoride channel function.</text>
</comment>
<gene>
    <name evidence="10" type="primary">fluC</name>
    <name evidence="10" type="synonym">crcB</name>
    <name evidence="11" type="ORF">HQM25_01050</name>
</gene>
<evidence type="ECO:0000256" key="1">
    <source>
        <dbReference type="ARBA" id="ARBA00004651"/>
    </source>
</evidence>
<evidence type="ECO:0000256" key="7">
    <source>
        <dbReference type="ARBA" id="ARBA00035120"/>
    </source>
</evidence>
<organism evidence="11 12">
    <name type="scientific">Microbacterium hominis</name>
    <dbReference type="NCBI Taxonomy" id="162426"/>
    <lineage>
        <taxon>Bacteria</taxon>
        <taxon>Bacillati</taxon>
        <taxon>Actinomycetota</taxon>
        <taxon>Actinomycetes</taxon>
        <taxon>Micrococcales</taxon>
        <taxon>Microbacteriaceae</taxon>
        <taxon>Microbacterium</taxon>
    </lineage>
</organism>
<evidence type="ECO:0000256" key="4">
    <source>
        <dbReference type="ARBA" id="ARBA00022989"/>
    </source>
</evidence>
<feature type="binding site" evidence="10">
    <location>
        <position position="79"/>
    </location>
    <ligand>
        <name>Na(+)</name>
        <dbReference type="ChEBI" id="CHEBI:29101"/>
        <note>structural</note>
    </ligand>
</feature>
<proteinExistence type="inferred from homology"/>
<dbReference type="GO" id="GO:0005886">
    <property type="term" value="C:plasma membrane"/>
    <property type="evidence" value="ECO:0007669"/>
    <property type="project" value="UniProtKB-SubCell"/>
</dbReference>
<feature type="transmembrane region" description="Helical" evidence="10">
    <location>
        <begin position="96"/>
        <end position="117"/>
    </location>
</feature>
<reference evidence="11 12" key="1">
    <citation type="submission" date="2020-05" db="EMBL/GenBank/DDBJ databases">
        <title>Strain PA2F3 complete genome.</title>
        <authorList>
            <person name="Kim Y.-S."/>
            <person name="Kim S.-J."/>
            <person name="Jung H.-k."/>
            <person name="Kim S.-E."/>
            <person name="Kim K.-H."/>
        </authorList>
    </citation>
    <scope>NUCLEOTIDE SEQUENCE [LARGE SCALE GENOMIC DNA]</scope>
    <source>
        <strain evidence="11 12">PA2F3</strain>
    </source>
</reference>
<keyword evidence="4 10" id="KW-1133">Transmembrane helix</keyword>
<accession>A0A7D4QB30</accession>
<comment type="subcellular location">
    <subcellularLocation>
        <location evidence="1 10">Cell membrane</location>
        <topology evidence="1 10">Multi-pass membrane protein</topology>
    </subcellularLocation>
</comment>
<dbReference type="GO" id="GO:0140114">
    <property type="term" value="P:cellular detoxification of fluoride"/>
    <property type="evidence" value="ECO:0007669"/>
    <property type="project" value="UniProtKB-UniRule"/>
</dbReference>
<comment type="catalytic activity">
    <reaction evidence="8">
        <text>fluoride(in) = fluoride(out)</text>
        <dbReference type="Rhea" id="RHEA:76159"/>
        <dbReference type="ChEBI" id="CHEBI:17051"/>
    </reaction>
    <physiologicalReaction direction="left-to-right" evidence="8">
        <dbReference type="Rhea" id="RHEA:76160"/>
    </physiologicalReaction>
</comment>
<dbReference type="AlphaFoldDB" id="A0A7D4QB30"/>
<keyword evidence="6 10" id="KW-0407">Ion channel</keyword>
<evidence type="ECO:0000256" key="6">
    <source>
        <dbReference type="ARBA" id="ARBA00023303"/>
    </source>
</evidence>
<protein>
    <recommendedName>
        <fullName evidence="10">Fluoride-specific ion channel FluC</fullName>
    </recommendedName>
</protein>
<dbReference type="HAMAP" id="MF_00454">
    <property type="entry name" value="FluC"/>
    <property type="match status" value="1"/>
</dbReference>
<evidence type="ECO:0000256" key="9">
    <source>
        <dbReference type="ARBA" id="ARBA00049940"/>
    </source>
</evidence>
<evidence type="ECO:0000256" key="8">
    <source>
        <dbReference type="ARBA" id="ARBA00035585"/>
    </source>
</evidence>
<evidence type="ECO:0000256" key="5">
    <source>
        <dbReference type="ARBA" id="ARBA00023136"/>
    </source>
</evidence>
<keyword evidence="10" id="KW-0813">Transport</keyword>
<keyword evidence="10" id="KW-0479">Metal-binding</keyword>
<dbReference type="EMBL" id="CP054038">
    <property type="protein sequence ID" value="QKJ18137.1"/>
    <property type="molecule type" value="Genomic_DNA"/>
</dbReference>
<dbReference type="InterPro" id="IPR003691">
    <property type="entry name" value="FluC"/>
</dbReference>
<feature type="transmembrane region" description="Helical" evidence="10">
    <location>
        <begin position="35"/>
        <end position="56"/>
    </location>
</feature>
<keyword evidence="10" id="KW-0406">Ion transport</keyword>
<comment type="function">
    <text evidence="9 10">Fluoride-specific ion channel. Important for reducing fluoride concentration in the cell, thus reducing its toxicity.</text>
</comment>